<dbReference type="Proteomes" id="UP000822369">
    <property type="component" value="Chromosome 6"/>
</dbReference>
<dbReference type="SUPFAM" id="SSF51735">
    <property type="entry name" value="NAD(P)-binding Rossmann-fold domains"/>
    <property type="match status" value="1"/>
</dbReference>
<dbReference type="InterPro" id="IPR002225">
    <property type="entry name" value="3Beta_OHSteriod_DH/Estase"/>
</dbReference>
<keyword evidence="3" id="KW-0812">Transmembrane</keyword>
<reference evidence="5" key="1">
    <citation type="submission" date="2020-03" db="EMBL/GenBank/DDBJ databases">
        <title>Intra-Species Differences in Population Size shape Life History and Genome Evolution.</title>
        <authorList>
            <person name="Willemsen D."/>
            <person name="Cui R."/>
            <person name="Valenzano D.R."/>
        </authorList>
    </citation>
    <scope>NUCLEOTIDE SEQUENCE</scope>
    <source>
        <strain evidence="5">GRZ</strain>
        <tissue evidence="5">Whole</tissue>
    </source>
</reference>
<name>A0A9D3BTV6_NOTFU</name>
<comment type="caution">
    <text evidence="5">The sequence shown here is derived from an EMBL/GenBank/DDBJ whole genome shotgun (WGS) entry which is preliminary data.</text>
</comment>
<evidence type="ECO:0000256" key="1">
    <source>
        <dbReference type="ARBA" id="ARBA00009219"/>
    </source>
</evidence>
<dbReference type="Pfam" id="PF01073">
    <property type="entry name" value="3Beta_HSD"/>
    <property type="match status" value="1"/>
</dbReference>
<dbReference type="Gene3D" id="3.40.50.720">
    <property type="entry name" value="NAD(P)-binding Rossmann-like Domain"/>
    <property type="match status" value="1"/>
</dbReference>
<dbReference type="AlphaFoldDB" id="A0A9D3BTV6"/>
<dbReference type="InterPro" id="IPR036291">
    <property type="entry name" value="NAD(P)-bd_dom_sf"/>
</dbReference>
<sequence>MSESGASLFQVKQLPCHTVPSLRLQAGGHYTHNLPSSSCKPRMSDPSLAVASSVVRHRGSGATTGTCSSPECAASRLVEEVAEAQGTCKGKVVVTGGGGYFGFSLGKELASEGMSVIFLDLNKPLSEIPDGTVFYQFTILSELPHLSCFFSVFSSQSDIRDYSSLYKICEGVDCIFHTASYGMSGPEQLKKEQVESVNVGGTSNVINVCKERGIPRLVYTSTINVVFGGRPIVEGDEASVPYVPYDLHIDHYSRTKAVAEQMVLLANGSSLKDGGVLRTCVLRPCGIYGPEEKRHFQRVIKNVERRLLIFRFGDPKARMNWVHVDNLVLAHKLAAEALTPKRSCVASGQAYFINDGVSVNLFEWMTPLFEKLGYTRPSITLPVPLVYSTAIMVEYLHLILRPVIKVPLLFTRSEVKNITVNHTFKIDKARRDLGYSPKLYSLVDTMDHYLKTRPPQSSSSSFIMSSTSQLLRYLILLMLMGLSLLLLNFCGIL</sequence>
<feature type="domain" description="3-beta hydroxysteroid dehydrogenase/isomerase" evidence="4">
    <location>
        <begin position="93"/>
        <end position="382"/>
    </location>
</feature>
<dbReference type="InterPro" id="IPR050177">
    <property type="entry name" value="Lipid_A_modif_metabolic_enz"/>
</dbReference>
<gene>
    <name evidence="5" type="primary">sdr42e2</name>
    <name evidence="5" type="ORF">G4P62_003454</name>
</gene>
<evidence type="ECO:0000313" key="5">
    <source>
        <dbReference type="EMBL" id="KAF7220976.1"/>
    </source>
</evidence>
<keyword evidence="3" id="KW-1133">Transmembrane helix</keyword>
<dbReference type="GO" id="GO:0006694">
    <property type="term" value="P:steroid biosynthetic process"/>
    <property type="evidence" value="ECO:0007669"/>
    <property type="project" value="InterPro"/>
</dbReference>
<dbReference type="PANTHER" id="PTHR43245:SF51">
    <property type="entry name" value="SHORT CHAIN DEHYDROGENASE_REDUCTASE FAMILY 42E, MEMBER 2"/>
    <property type="match status" value="1"/>
</dbReference>
<dbReference type="KEGG" id="nfu:107376159"/>
<dbReference type="PANTHER" id="PTHR43245">
    <property type="entry name" value="BIFUNCTIONAL POLYMYXIN RESISTANCE PROTEIN ARNA"/>
    <property type="match status" value="1"/>
</dbReference>
<organism evidence="5 6">
    <name type="scientific">Nothobranchius furzeri</name>
    <name type="common">Turquoise killifish</name>
    <dbReference type="NCBI Taxonomy" id="105023"/>
    <lineage>
        <taxon>Eukaryota</taxon>
        <taxon>Metazoa</taxon>
        <taxon>Chordata</taxon>
        <taxon>Craniata</taxon>
        <taxon>Vertebrata</taxon>
        <taxon>Euteleostomi</taxon>
        <taxon>Actinopterygii</taxon>
        <taxon>Neopterygii</taxon>
        <taxon>Teleostei</taxon>
        <taxon>Neoteleostei</taxon>
        <taxon>Acanthomorphata</taxon>
        <taxon>Ovalentaria</taxon>
        <taxon>Atherinomorphae</taxon>
        <taxon>Cyprinodontiformes</taxon>
        <taxon>Nothobranchiidae</taxon>
        <taxon>Nothobranchius</taxon>
    </lineage>
</organism>
<evidence type="ECO:0000259" key="4">
    <source>
        <dbReference type="Pfam" id="PF01073"/>
    </source>
</evidence>
<evidence type="ECO:0000313" key="6">
    <source>
        <dbReference type="Proteomes" id="UP000822369"/>
    </source>
</evidence>
<dbReference type="EMBL" id="JAAVVJ010000006">
    <property type="protein sequence ID" value="KAF7220976.1"/>
    <property type="molecule type" value="Genomic_DNA"/>
</dbReference>
<protein>
    <submittedName>
        <fullName evidence="5">Member 2</fullName>
    </submittedName>
</protein>
<keyword evidence="2" id="KW-0560">Oxidoreductase</keyword>
<evidence type="ECO:0000256" key="3">
    <source>
        <dbReference type="SAM" id="Phobius"/>
    </source>
</evidence>
<comment type="similarity">
    <text evidence="1">Belongs to the 3-beta-HSD family.</text>
</comment>
<feature type="transmembrane region" description="Helical" evidence="3">
    <location>
        <begin position="470"/>
        <end position="490"/>
    </location>
</feature>
<evidence type="ECO:0000256" key="2">
    <source>
        <dbReference type="ARBA" id="ARBA00023002"/>
    </source>
</evidence>
<dbReference type="GO" id="GO:0016616">
    <property type="term" value="F:oxidoreductase activity, acting on the CH-OH group of donors, NAD or NADP as acceptor"/>
    <property type="evidence" value="ECO:0007669"/>
    <property type="project" value="InterPro"/>
</dbReference>
<dbReference type="OMA" id="FPLEKHM"/>
<keyword evidence="3" id="KW-0472">Membrane</keyword>
<accession>A0A9D3BTV6</accession>
<proteinExistence type="inferred from homology"/>